<dbReference type="EMBL" id="FKLO01000065">
    <property type="protein sequence ID" value="SAM68514.1"/>
    <property type="molecule type" value="Genomic_DNA"/>
</dbReference>
<name>A0A1C3H5T2_9GAMM</name>
<reference evidence="2" key="1">
    <citation type="submission" date="2016-04" db="EMBL/GenBank/DDBJ databases">
        <authorList>
            <person name="Tagini F."/>
        </authorList>
    </citation>
    <scope>NUCLEOTIDE SEQUENCE [LARGE SCALE GENOMIC DNA]</scope>
    <source>
        <strain evidence="2">CHUV0807</strain>
    </source>
</reference>
<accession>A0A1C3H5T2</accession>
<dbReference type="AlphaFoldDB" id="A0A1C3H5T2"/>
<evidence type="ECO:0008006" key="3">
    <source>
        <dbReference type="Google" id="ProtNLM"/>
    </source>
</evidence>
<dbReference type="RefSeq" id="WP_004141611.1">
    <property type="nucleotide sequence ID" value="NZ_CALFOW010000134.1"/>
</dbReference>
<protein>
    <recommendedName>
        <fullName evidence="3">Roadblock/LC7 domain-containing protein</fullName>
    </recommendedName>
</protein>
<sequence>MAKIDLSSLQDIDGFKAAALVDADSGLALATEGSGLDLELAAAGNTEVLNAKRRVSKSLSLNDSIEDILITLGKGYHLIRPLERNEKLFLYLVLDRSRSNLAMARHELRAFEKELDFS</sequence>
<evidence type="ECO:0000313" key="2">
    <source>
        <dbReference type="Proteomes" id="UP000190837"/>
    </source>
</evidence>
<gene>
    <name evidence="1" type="ORF">CHUV0807_1934</name>
</gene>
<dbReference type="SUPFAM" id="SSF103196">
    <property type="entry name" value="Roadblock/LC7 domain"/>
    <property type="match status" value="1"/>
</dbReference>
<dbReference type="GeneID" id="84790379"/>
<dbReference type="Proteomes" id="UP000190837">
    <property type="component" value="Unassembled WGS sequence"/>
</dbReference>
<dbReference type="Gene3D" id="3.30.450.30">
    <property type="entry name" value="Dynein light chain 2a, cytoplasmic"/>
    <property type="match status" value="1"/>
</dbReference>
<dbReference type="OMA" id="EIDGCIG"/>
<proteinExistence type="predicted"/>
<organism evidence="1 2">
    <name type="scientific">Cardiobacterium hominis</name>
    <dbReference type="NCBI Taxonomy" id="2718"/>
    <lineage>
        <taxon>Bacteria</taxon>
        <taxon>Pseudomonadati</taxon>
        <taxon>Pseudomonadota</taxon>
        <taxon>Gammaproteobacteria</taxon>
        <taxon>Cardiobacteriales</taxon>
        <taxon>Cardiobacteriaceae</taxon>
        <taxon>Cardiobacterium</taxon>
    </lineage>
</organism>
<evidence type="ECO:0000313" key="1">
    <source>
        <dbReference type="EMBL" id="SAM68514.1"/>
    </source>
</evidence>